<gene>
    <name evidence="1" type="ORF">BDY19DRAFT_242177</name>
</gene>
<organism evidence="1 2">
    <name type="scientific">Irpex rosettiformis</name>
    <dbReference type="NCBI Taxonomy" id="378272"/>
    <lineage>
        <taxon>Eukaryota</taxon>
        <taxon>Fungi</taxon>
        <taxon>Dikarya</taxon>
        <taxon>Basidiomycota</taxon>
        <taxon>Agaricomycotina</taxon>
        <taxon>Agaricomycetes</taxon>
        <taxon>Polyporales</taxon>
        <taxon>Irpicaceae</taxon>
        <taxon>Irpex</taxon>
    </lineage>
</organism>
<accession>A0ACB8TYW7</accession>
<sequence length="614" mass="67360">MSIQGEPGTNGASNGPGLSVSNGLPLPGSAVNQSAGTAQVQHHPAHHPQDPYASYAPYPSVVTYSTPYPHNTNTSTSAPYYIHTSQGHPAHNDPHHPAHHEPPPPSGHSDPTAQQQQSQQTHHGSQHHLSEVNHQEQIHTSEHVQQPQASYHTPQRSPVEPVPPSPSLVAGTPNGVKRGPPISTGSMDEHTPAPKKRKQRADNVDVKEDCDLGPSGGAKHWTDEEKTRLFHWMLTDDNRWEAFGSKMNTIFREGSAVLFSSRKTFTALKSCYHRNLDVFKQIYAFEAFLAKAPTMPIEPPNSSSPTASSEGVNQQEMQEIADELLPPSFATPAQRQTFLERKLESARNFNVPVGNLTIRALDHWQETGWYILFKRRFREDPQTGMPIARHGSLRHLDDGTSPDGRLDEDNEGPSSALHISRANESLTEAQRRHLDPNDCLIPPPFPNQPPASRGSGSTHRTRVSPPASSSQLFAPGSPVENTSPQISTFPYPPPPPVSYYPPPSTPQGDYQVVQQQINLQAQTAQALTQLTNMTQTLLGTCTTLTELVRTQMEDTKAQTDLMRKREDRDASGSSASGSGSETQRAALATDILANPRAPEEIKKLAADYLKRLFQ</sequence>
<dbReference type="Proteomes" id="UP001055072">
    <property type="component" value="Unassembled WGS sequence"/>
</dbReference>
<evidence type="ECO:0000313" key="1">
    <source>
        <dbReference type="EMBL" id="KAI0087272.1"/>
    </source>
</evidence>
<name>A0ACB8TYW7_9APHY</name>
<proteinExistence type="predicted"/>
<comment type="caution">
    <text evidence="1">The sequence shown here is derived from an EMBL/GenBank/DDBJ whole genome shotgun (WGS) entry which is preliminary data.</text>
</comment>
<keyword evidence="2" id="KW-1185">Reference proteome</keyword>
<reference evidence="1" key="1">
    <citation type="journal article" date="2021" name="Environ. Microbiol.">
        <title>Gene family expansions and transcriptome signatures uncover fungal adaptations to wood decay.</title>
        <authorList>
            <person name="Hage H."/>
            <person name="Miyauchi S."/>
            <person name="Viragh M."/>
            <person name="Drula E."/>
            <person name="Min B."/>
            <person name="Chaduli D."/>
            <person name="Navarro D."/>
            <person name="Favel A."/>
            <person name="Norest M."/>
            <person name="Lesage-Meessen L."/>
            <person name="Balint B."/>
            <person name="Merenyi Z."/>
            <person name="de Eugenio L."/>
            <person name="Morin E."/>
            <person name="Martinez A.T."/>
            <person name="Baldrian P."/>
            <person name="Stursova M."/>
            <person name="Martinez M.J."/>
            <person name="Novotny C."/>
            <person name="Magnuson J.K."/>
            <person name="Spatafora J.W."/>
            <person name="Maurice S."/>
            <person name="Pangilinan J."/>
            <person name="Andreopoulos W."/>
            <person name="LaButti K."/>
            <person name="Hundley H."/>
            <person name="Na H."/>
            <person name="Kuo A."/>
            <person name="Barry K."/>
            <person name="Lipzen A."/>
            <person name="Henrissat B."/>
            <person name="Riley R."/>
            <person name="Ahrendt S."/>
            <person name="Nagy L.G."/>
            <person name="Grigoriev I.V."/>
            <person name="Martin F."/>
            <person name="Rosso M.N."/>
        </authorList>
    </citation>
    <scope>NUCLEOTIDE SEQUENCE</scope>
    <source>
        <strain evidence="1">CBS 384.51</strain>
    </source>
</reference>
<evidence type="ECO:0000313" key="2">
    <source>
        <dbReference type="Proteomes" id="UP001055072"/>
    </source>
</evidence>
<protein>
    <submittedName>
        <fullName evidence="1">Uncharacterized protein</fullName>
    </submittedName>
</protein>
<dbReference type="EMBL" id="MU274918">
    <property type="protein sequence ID" value="KAI0087272.1"/>
    <property type="molecule type" value="Genomic_DNA"/>
</dbReference>